<dbReference type="SUPFAM" id="SSF52540">
    <property type="entry name" value="P-loop containing nucleoside triphosphate hydrolases"/>
    <property type="match status" value="2"/>
</dbReference>
<comment type="caution">
    <text evidence="4">The sequence shown here is derived from an EMBL/GenBank/DDBJ whole genome shotgun (WGS) entry which is preliminary data.</text>
</comment>
<reference evidence="4 5" key="1">
    <citation type="submission" date="2024-03" db="EMBL/GenBank/DDBJ databases">
        <title>YIM 134122 draft genome.</title>
        <authorList>
            <person name="Zuo S."/>
            <person name="Xiong L."/>
        </authorList>
    </citation>
    <scope>NUCLEOTIDE SEQUENCE [LARGE SCALE GENOMIC DNA]</scope>
    <source>
        <strain evidence="4 5">YIM 134122</strain>
    </source>
</reference>
<evidence type="ECO:0000313" key="4">
    <source>
        <dbReference type="EMBL" id="MEN1947856.1"/>
    </source>
</evidence>
<dbReference type="PANTHER" id="PTHR45766">
    <property type="entry name" value="DNA ANNEALING HELICASE AND ENDONUCLEASE ZRANB3 FAMILY MEMBER"/>
    <property type="match status" value="1"/>
</dbReference>
<keyword evidence="4" id="KW-0347">Helicase</keyword>
<dbReference type="CDD" id="cd18793">
    <property type="entry name" value="SF2_C_SNF"/>
    <property type="match status" value="1"/>
</dbReference>
<dbReference type="Gene3D" id="3.40.50.300">
    <property type="entry name" value="P-loop containing nucleotide triphosphate hydrolases"/>
    <property type="match status" value="2"/>
</dbReference>
<dbReference type="InterPro" id="IPR006935">
    <property type="entry name" value="Helicase/UvrB_N"/>
</dbReference>
<dbReference type="InterPro" id="IPR014001">
    <property type="entry name" value="Helicase_ATP-bd"/>
</dbReference>
<dbReference type="Pfam" id="PF04851">
    <property type="entry name" value="ResIII"/>
    <property type="match status" value="1"/>
</dbReference>
<sequence length="1028" mass="114702">MATPDSFIVDNTSEDWRALEYVRAWCELSSAIDIATGHFEIGAFLALDGEWQKVDKIRLLIGGETSRTTADAIAAALDNSIKIERQNGDAFLTGADAVVDGIRTGKVEIRVYKPRKFHAKAYITHARNPVVGAAALVGSSNFTGPGLTRNVELNVRFQGPEVVELQAWYEEHWAQATPVNPELLAILNHNVRAFTPFEVYAKALQALTANADPTDKGWEESESVIYPKLAPYQQEAFHSLIEMAKQWGGGFLTDGVGLGKTFVGLMLTEYFAVRQRKNVLIMATKTGQDAVWNPEIKDRLPDLYGGQFSNVIVKAHTDLTTKTGAEAIEHLAKRADIIIIDEAHNFRNHGAKPTEENPWGSRWWRMQEICKGKTVFLLTATPINNSFFDLVHEAELFTGVDADSHFASVGVNSLRKYIVDLEKPFKNAVPDHIAIDAIMAKDKLFQAIIHQNSRRYAIDSAKLAGGAEVIFPETQVPKVVPYEFGLLYGPLFKEIQAAFNRSTPLFVLPMYYPLAFSTDSKIDTIAENRQKQVVALIRTIFLKRFESSLAAFAGSCLDLSAKVLRWLDVNVKGDTPNEAKLAAWRAANEPTLKKIHDTYRSTLEEVWHEEDLTEEELEELEYNLVGGSFNLGEMVDAAFGDLDQLQRFMDLVLAGAGVDDKYLQLRSLLLGSAKSGKAALDAAVFTSEFQTEKVIVFTEFADTARYLEERLRADGLTNVDRIDGTRGNDRYAMIKRFAPFYNKVDADGRKVLQPLRVLVSTDVLSEGVNLQDGTLLVNYDIHWNPVRLMQRIGRVDRRMNPAIEAALVKEHPAVKKSRGHIQIRNFLPPAEIESLIRLYNRVQGKTLMISKTLGIPGGKLIDETDLYDDVKVFQAFKDEYNGDIAPIEELRLKWLELTKADPSLDDLVSRLPDGISVAKVGDPKGIFLCRRVPVLTKPTDDGDAEWSLDPGRIEWVLEGTGEVARGLLKIDAAIEADADTKALSFSDRATVRSALRRFESAETKQLRKDVQLPLDAPAPETLCWIEVR</sequence>
<organism evidence="4 5">
    <name type="scientific">Leifsonia stereocauli</name>
    <dbReference type="NCBI Taxonomy" id="3134136"/>
    <lineage>
        <taxon>Bacteria</taxon>
        <taxon>Bacillati</taxon>
        <taxon>Actinomycetota</taxon>
        <taxon>Actinomycetes</taxon>
        <taxon>Micrococcales</taxon>
        <taxon>Microbacteriaceae</taxon>
        <taxon>Leifsonia</taxon>
    </lineage>
</organism>
<dbReference type="InterPro" id="IPR049730">
    <property type="entry name" value="SNF2/RAD54-like_C"/>
</dbReference>
<dbReference type="EMBL" id="JBCLVG010000003">
    <property type="protein sequence ID" value="MEN1947856.1"/>
    <property type="molecule type" value="Genomic_DNA"/>
</dbReference>
<dbReference type="RefSeq" id="WP_342115519.1">
    <property type="nucleotide sequence ID" value="NZ_JBCAUN010000003.1"/>
</dbReference>
<dbReference type="Proteomes" id="UP001425155">
    <property type="component" value="Unassembled WGS sequence"/>
</dbReference>
<dbReference type="InterPro" id="IPR025202">
    <property type="entry name" value="PLD-like_dom"/>
</dbReference>
<keyword evidence="4" id="KW-0067">ATP-binding</keyword>
<dbReference type="SMART" id="SM00487">
    <property type="entry name" value="DEXDc"/>
    <property type="match status" value="1"/>
</dbReference>
<dbReference type="GO" id="GO:0004386">
    <property type="term" value="F:helicase activity"/>
    <property type="evidence" value="ECO:0007669"/>
    <property type="project" value="UniProtKB-KW"/>
</dbReference>
<proteinExistence type="predicted"/>
<dbReference type="Pfam" id="PF13091">
    <property type="entry name" value="PLDc_2"/>
    <property type="match status" value="1"/>
</dbReference>
<dbReference type="SMART" id="SM00490">
    <property type="entry name" value="HELICc"/>
    <property type="match status" value="1"/>
</dbReference>
<dbReference type="InterPro" id="IPR001650">
    <property type="entry name" value="Helicase_C-like"/>
</dbReference>
<accession>A0ABU9W791</accession>
<keyword evidence="5" id="KW-1185">Reference proteome</keyword>
<evidence type="ECO:0000313" key="5">
    <source>
        <dbReference type="Proteomes" id="UP001425155"/>
    </source>
</evidence>
<evidence type="ECO:0000259" key="2">
    <source>
        <dbReference type="PROSITE" id="PS51192"/>
    </source>
</evidence>
<dbReference type="Pfam" id="PF00271">
    <property type="entry name" value="Helicase_C"/>
    <property type="match status" value="1"/>
</dbReference>
<dbReference type="Gene3D" id="3.30.870.10">
    <property type="entry name" value="Endonuclease Chain A"/>
    <property type="match status" value="1"/>
</dbReference>
<dbReference type="PANTHER" id="PTHR45766:SF6">
    <property type="entry name" value="SWI_SNF-RELATED MATRIX-ASSOCIATED ACTIN-DEPENDENT REGULATOR OF CHROMATIN SUBFAMILY A-LIKE PROTEIN 1"/>
    <property type="match status" value="1"/>
</dbReference>
<evidence type="ECO:0000259" key="3">
    <source>
        <dbReference type="PROSITE" id="PS51194"/>
    </source>
</evidence>
<dbReference type="PROSITE" id="PS51194">
    <property type="entry name" value="HELICASE_CTER"/>
    <property type="match status" value="1"/>
</dbReference>
<gene>
    <name evidence="4" type="ORF">WJX64_14960</name>
</gene>
<feature type="domain" description="Helicase ATP-binding" evidence="2">
    <location>
        <begin position="241"/>
        <end position="400"/>
    </location>
</feature>
<keyword evidence="4" id="KW-0547">Nucleotide-binding</keyword>
<evidence type="ECO:0000256" key="1">
    <source>
        <dbReference type="ARBA" id="ARBA00022801"/>
    </source>
</evidence>
<dbReference type="InterPro" id="IPR027417">
    <property type="entry name" value="P-loop_NTPase"/>
</dbReference>
<feature type="domain" description="Helicase C-terminal" evidence="3">
    <location>
        <begin position="679"/>
        <end position="836"/>
    </location>
</feature>
<dbReference type="SUPFAM" id="SSF56024">
    <property type="entry name" value="Phospholipase D/nuclease"/>
    <property type="match status" value="1"/>
</dbReference>
<keyword evidence="1" id="KW-0378">Hydrolase</keyword>
<name>A0ABU9W791_9MICO</name>
<protein>
    <submittedName>
        <fullName evidence="4">Helicase-related protein</fullName>
    </submittedName>
</protein>
<dbReference type="PROSITE" id="PS51192">
    <property type="entry name" value="HELICASE_ATP_BIND_1"/>
    <property type="match status" value="1"/>
</dbReference>